<dbReference type="InterPro" id="IPR006124">
    <property type="entry name" value="Metalloenzyme"/>
</dbReference>
<evidence type="ECO:0000259" key="9">
    <source>
        <dbReference type="Pfam" id="PF01676"/>
    </source>
</evidence>
<dbReference type="PANTHER" id="PTHR31637">
    <property type="entry name" value="2,3-BISPHOSPHOGLYCERATE-INDEPENDENT PHOSPHOGLYCERATE MUTASE"/>
    <property type="match status" value="1"/>
</dbReference>
<comment type="pathway">
    <text evidence="2">Carbohydrate degradation; glycolysis; pyruvate from D-glyceraldehyde 3-phosphate: step 3/5.</text>
</comment>
<dbReference type="GO" id="GO:0004619">
    <property type="term" value="F:phosphoglycerate mutase activity"/>
    <property type="evidence" value="ECO:0007669"/>
    <property type="project" value="UniProtKB-EC"/>
</dbReference>
<keyword evidence="6" id="KW-0324">Glycolysis</keyword>
<dbReference type="Pfam" id="PF01676">
    <property type="entry name" value="Metalloenzyme"/>
    <property type="match status" value="1"/>
</dbReference>
<dbReference type="Gene3D" id="3.40.720.10">
    <property type="entry name" value="Alkaline Phosphatase, subunit A"/>
    <property type="match status" value="1"/>
</dbReference>
<dbReference type="GO" id="GO:0030145">
    <property type="term" value="F:manganese ion binding"/>
    <property type="evidence" value="ECO:0007669"/>
    <property type="project" value="InterPro"/>
</dbReference>
<dbReference type="EC" id="5.4.2.12" evidence="4"/>
<protein>
    <recommendedName>
        <fullName evidence="4">phosphoglycerate mutase (2,3-diphosphoglycerate-independent)</fullName>
        <ecNumber evidence="4">5.4.2.12</ecNumber>
    </recommendedName>
</protein>
<comment type="similarity">
    <text evidence="3">Belongs to the BPG-independent phosphoglycerate mutase family.</text>
</comment>
<dbReference type="GO" id="GO:0006007">
    <property type="term" value="P:glucose catabolic process"/>
    <property type="evidence" value="ECO:0007669"/>
    <property type="project" value="InterPro"/>
</dbReference>
<evidence type="ECO:0000256" key="7">
    <source>
        <dbReference type="ARBA" id="ARBA00023211"/>
    </source>
</evidence>
<proteinExistence type="inferred from homology"/>
<dbReference type="HAMAP" id="MF_01038">
    <property type="entry name" value="GpmI"/>
    <property type="match status" value="1"/>
</dbReference>
<evidence type="ECO:0000256" key="8">
    <source>
        <dbReference type="ARBA" id="ARBA00023235"/>
    </source>
</evidence>
<dbReference type="EMBL" id="UINC01001232">
    <property type="protein sequence ID" value="SUZ75058.1"/>
    <property type="molecule type" value="Genomic_DNA"/>
</dbReference>
<comment type="cofactor">
    <cofactor evidence="1">
        <name>Mn(2+)</name>
        <dbReference type="ChEBI" id="CHEBI:29035"/>
    </cofactor>
</comment>
<dbReference type="SUPFAM" id="SSF53649">
    <property type="entry name" value="Alkaline phosphatase-like"/>
    <property type="match status" value="1"/>
</dbReference>
<evidence type="ECO:0000256" key="6">
    <source>
        <dbReference type="ARBA" id="ARBA00023152"/>
    </source>
</evidence>
<dbReference type="InterPro" id="IPR017850">
    <property type="entry name" value="Alkaline_phosphatase_core_sf"/>
</dbReference>
<dbReference type="SUPFAM" id="SSF64158">
    <property type="entry name" value="2,3-Bisphosphoglycerate-independent phosphoglycerate mutase, substrate-binding domain"/>
    <property type="match status" value="1"/>
</dbReference>
<dbReference type="CDD" id="cd16010">
    <property type="entry name" value="iPGM"/>
    <property type="match status" value="1"/>
</dbReference>
<keyword evidence="5" id="KW-0479">Metal-binding</keyword>
<dbReference type="UniPathway" id="UPA00109">
    <property type="reaction ID" value="UER00186"/>
</dbReference>
<dbReference type="GO" id="GO:0006096">
    <property type="term" value="P:glycolytic process"/>
    <property type="evidence" value="ECO:0007669"/>
    <property type="project" value="UniProtKB-UniPathway"/>
</dbReference>
<dbReference type="AlphaFoldDB" id="A0A381Q7W1"/>
<dbReference type="InterPro" id="IPR011258">
    <property type="entry name" value="BPG-indep_PGM_N"/>
</dbReference>
<evidence type="ECO:0000259" key="10">
    <source>
        <dbReference type="Pfam" id="PF06415"/>
    </source>
</evidence>
<dbReference type="InterPro" id="IPR005995">
    <property type="entry name" value="Pgm_bpd_ind"/>
</dbReference>
<dbReference type="Gene3D" id="3.40.1450.10">
    <property type="entry name" value="BPG-independent phosphoglycerate mutase, domain B"/>
    <property type="match status" value="1"/>
</dbReference>
<name>A0A381Q7W1_9ZZZZ</name>
<evidence type="ECO:0000256" key="2">
    <source>
        <dbReference type="ARBA" id="ARBA00004798"/>
    </source>
</evidence>
<gene>
    <name evidence="11" type="ORF">METZ01_LOCUS27912</name>
</gene>
<feature type="domain" description="BPG-independent PGAM N-terminal" evidence="10">
    <location>
        <begin position="83"/>
        <end position="297"/>
    </location>
</feature>
<dbReference type="NCBIfam" id="TIGR01307">
    <property type="entry name" value="pgm_bpd_ind"/>
    <property type="match status" value="1"/>
</dbReference>
<evidence type="ECO:0000256" key="3">
    <source>
        <dbReference type="ARBA" id="ARBA00008819"/>
    </source>
</evidence>
<dbReference type="PANTHER" id="PTHR31637:SF0">
    <property type="entry name" value="2,3-BISPHOSPHOGLYCERATE-INDEPENDENT PHOSPHOGLYCERATE MUTASE"/>
    <property type="match status" value="1"/>
</dbReference>
<keyword evidence="7" id="KW-0464">Manganese</keyword>
<evidence type="ECO:0000313" key="11">
    <source>
        <dbReference type="EMBL" id="SUZ75058.1"/>
    </source>
</evidence>
<reference evidence="11" key="1">
    <citation type="submission" date="2018-05" db="EMBL/GenBank/DDBJ databases">
        <authorList>
            <person name="Lanie J.A."/>
            <person name="Ng W.-L."/>
            <person name="Kazmierczak K.M."/>
            <person name="Andrzejewski T.M."/>
            <person name="Davidsen T.M."/>
            <person name="Wayne K.J."/>
            <person name="Tettelin H."/>
            <person name="Glass J.I."/>
            <person name="Rusch D."/>
            <person name="Podicherti R."/>
            <person name="Tsui H.-C.T."/>
            <person name="Winkler M.E."/>
        </authorList>
    </citation>
    <scope>NUCLEOTIDE SEQUENCE</scope>
</reference>
<feature type="domain" description="Metalloenzyme" evidence="9">
    <location>
        <begin position="5"/>
        <end position="497"/>
    </location>
</feature>
<sequence>MKISKKVILMILDGWGIAKDPKVSAIDIAKTPFIDSLYKKYPSAKLTTFGESVGLPDGQMGNSEVGHINLGAGRIVYQELAKINRAIKEKTFQNQHHLKTCLENVKKTNKKLHLIGLLSDGGVHSHINHLEGILDVCQEKKIDNIYIHVFTDGRDVDPKSGINFIKRLNNKIISSGAKIATVIGRYFSMDRDNRWERTKKAYELITQGIGEKSHNIVDSIEASYKRGITDEFIEPIVMVDNEGNSNGNIEDGDHVIFFNFRTDRGRQLTKVLTQEDFSDLEMKKLNLNLLTMTNYDESFKGIETIYDSENIIDTLGEVIAKNDKTQIRIAETEKYPHVTFFFNGGREKPFKNESRILCPSPKVPTYDIKPEMSAHKVKNSIIEEIKKNSTDFICLNFANPDMLGHTGNLEAAIKACETVDECSCEIIDCALEKEFSIIVIADHGNCDKMKNSDGSPNTAHTKNMVPIIIVDHKIKKVSDGVLSDIAPTILDLMNIDKPKLMTGKSLIN</sequence>
<evidence type="ECO:0000256" key="5">
    <source>
        <dbReference type="ARBA" id="ARBA00022723"/>
    </source>
</evidence>
<dbReference type="GO" id="GO:0005829">
    <property type="term" value="C:cytosol"/>
    <property type="evidence" value="ECO:0007669"/>
    <property type="project" value="TreeGrafter"/>
</dbReference>
<dbReference type="InterPro" id="IPR036646">
    <property type="entry name" value="PGAM_B_sf"/>
</dbReference>
<accession>A0A381Q7W1</accession>
<dbReference type="FunFam" id="3.40.1450.10:FF:000002">
    <property type="entry name" value="2,3-bisphosphoglycerate-independent phosphoglycerate mutase"/>
    <property type="match status" value="1"/>
</dbReference>
<dbReference type="PIRSF" id="PIRSF001492">
    <property type="entry name" value="IPGAM"/>
    <property type="match status" value="1"/>
</dbReference>
<evidence type="ECO:0000256" key="1">
    <source>
        <dbReference type="ARBA" id="ARBA00001936"/>
    </source>
</evidence>
<evidence type="ECO:0000256" key="4">
    <source>
        <dbReference type="ARBA" id="ARBA00012026"/>
    </source>
</evidence>
<keyword evidence="8" id="KW-0413">Isomerase</keyword>
<organism evidence="11">
    <name type="scientific">marine metagenome</name>
    <dbReference type="NCBI Taxonomy" id="408172"/>
    <lineage>
        <taxon>unclassified sequences</taxon>
        <taxon>metagenomes</taxon>
        <taxon>ecological metagenomes</taxon>
    </lineage>
</organism>
<dbReference type="Pfam" id="PF06415">
    <property type="entry name" value="iPGM_N"/>
    <property type="match status" value="1"/>
</dbReference>